<dbReference type="Proteomes" id="UP000176834">
    <property type="component" value="Unassembled WGS sequence"/>
</dbReference>
<keyword evidence="1" id="KW-1133">Transmembrane helix</keyword>
<keyword evidence="1" id="KW-0472">Membrane</keyword>
<dbReference type="Pfam" id="PF02915">
    <property type="entry name" value="Rubrerythrin"/>
    <property type="match status" value="1"/>
</dbReference>
<organism evidence="3 4">
    <name type="scientific">Candidatus Yanofskybacteria bacterium RIFCSPHIGHO2_02_FULL_38_22b</name>
    <dbReference type="NCBI Taxonomy" id="1802673"/>
    <lineage>
        <taxon>Bacteria</taxon>
        <taxon>Candidatus Yanofskyibacteriota</taxon>
    </lineage>
</organism>
<dbReference type="GO" id="GO:0016491">
    <property type="term" value="F:oxidoreductase activity"/>
    <property type="evidence" value="ECO:0007669"/>
    <property type="project" value="InterPro"/>
</dbReference>
<evidence type="ECO:0000313" key="4">
    <source>
        <dbReference type="Proteomes" id="UP000176834"/>
    </source>
</evidence>
<name>A0A1F8F2J7_9BACT</name>
<feature type="transmembrane region" description="Helical" evidence="1">
    <location>
        <begin position="266"/>
        <end position="284"/>
    </location>
</feature>
<dbReference type="SUPFAM" id="SSF47240">
    <property type="entry name" value="Ferritin-like"/>
    <property type="match status" value="1"/>
</dbReference>
<feature type="transmembrane region" description="Helical" evidence="1">
    <location>
        <begin position="135"/>
        <end position="155"/>
    </location>
</feature>
<keyword evidence="1" id="KW-0812">Transmembrane</keyword>
<feature type="transmembrane region" description="Helical" evidence="1">
    <location>
        <begin position="201"/>
        <end position="224"/>
    </location>
</feature>
<gene>
    <name evidence="3" type="ORF">A3B86_01170</name>
</gene>
<dbReference type="EMBL" id="MGJN01000007">
    <property type="protein sequence ID" value="OGN07347.1"/>
    <property type="molecule type" value="Genomic_DNA"/>
</dbReference>
<dbReference type="InterPro" id="IPR009078">
    <property type="entry name" value="Ferritin-like_SF"/>
</dbReference>
<feature type="domain" description="Rubrerythrin diiron-binding" evidence="2">
    <location>
        <begin position="12"/>
        <end position="126"/>
    </location>
</feature>
<dbReference type="CDD" id="cd01044">
    <property type="entry name" value="Ferritin_CCC1_N"/>
    <property type="match status" value="1"/>
</dbReference>
<evidence type="ECO:0000259" key="2">
    <source>
        <dbReference type="Pfam" id="PF02915"/>
    </source>
</evidence>
<sequence>MNKTKNFKKYAQSEYTDSIIYHHLSVTEKNPENKNMLEDLSSQEKAHYEFWYRLEPDFKPHLSFFFAPCVLIMRKILGLTFIIKFLELHEHKVVIEYKKLVNIIPPEYKDSLEKMIHDEESHEQSLILQIREKRLGYIGFIALGLADAIVEITGVHAGFLGVTGSTLVAGISGIIVGFAAAISMASAAYLQAKSDTERSALISAITTGVSYIVSVAVLALPYFMTGDMGLAFFVSTAIGVLMIAAFTFYSAVVFESKFFREFLESTFLMLGTALATFILGNILGKTFDLKEL</sequence>
<dbReference type="InterPro" id="IPR003251">
    <property type="entry name" value="Rr_diiron-bd_dom"/>
</dbReference>
<comment type="caution">
    <text evidence="3">The sequence shown here is derived from an EMBL/GenBank/DDBJ whole genome shotgun (WGS) entry which is preliminary data.</text>
</comment>
<proteinExistence type="predicted"/>
<dbReference type="AlphaFoldDB" id="A0A1F8F2J7"/>
<dbReference type="GO" id="GO:0046872">
    <property type="term" value="F:metal ion binding"/>
    <property type="evidence" value="ECO:0007669"/>
    <property type="project" value="InterPro"/>
</dbReference>
<protein>
    <recommendedName>
        <fullName evidence="2">Rubrerythrin diiron-binding domain-containing protein</fullName>
    </recommendedName>
</protein>
<feature type="transmembrane region" description="Helical" evidence="1">
    <location>
        <begin position="230"/>
        <end position="254"/>
    </location>
</feature>
<evidence type="ECO:0000256" key="1">
    <source>
        <dbReference type="SAM" id="Phobius"/>
    </source>
</evidence>
<accession>A0A1F8F2J7</accession>
<evidence type="ECO:0000313" key="3">
    <source>
        <dbReference type="EMBL" id="OGN07347.1"/>
    </source>
</evidence>
<feature type="transmembrane region" description="Helical" evidence="1">
    <location>
        <begin position="167"/>
        <end position="189"/>
    </location>
</feature>
<reference evidence="3 4" key="1">
    <citation type="journal article" date="2016" name="Nat. Commun.">
        <title>Thousands of microbial genomes shed light on interconnected biogeochemical processes in an aquifer system.</title>
        <authorList>
            <person name="Anantharaman K."/>
            <person name="Brown C.T."/>
            <person name="Hug L.A."/>
            <person name="Sharon I."/>
            <person name="Castelle C.J."/>
            <person name="Probst A.J."/>
            <person name="Thomas B.C."/>
            <person name="Singh A."/>
            <person name="Wilkins M.J."/>
            <person name="Karaoz U."/>
            <person name="Brodie E.L."/>
            <person name="Williams K.H."/>
            <person name="Hubbard S.S."/>
            <person name="Banfield J.F."/>
        </authorList>
    </citation>
    <scope>NUCLEOTIDE SEQUENCE [LARGE SCALE GENOMIC DNA]</scope>
</reference>
<dbReference type="InterPro" id="IPR039376">
    <property type="entry name" value="Ferritin_CCC1_N"/>
</dbReference>